<gene>
    <name evidence="9" type="ORF">H8L47_21695</name>
</gene>
<comment type="catalytic activity">
    <reaction evidence="7">
        <text>a 2'-deoxyadenosine in DNA + S-adenosyl-L-methionine = an N(6)-methyl-2'-deoxyadenosine in DNA + S-adenosyl-L-homocysteine + H(+)</text>
        <dbReference type="Rhea" id="RHEA:15197"/>
        <dbReference type="Rhea" id="RHEA-COMP:12418"/>
        <dbReference type="Rhea" id="RHEA-COMP:12419"/>
        <dbReference type="ChEBI" id="CHEBI:15378"/>
        <dbReference type="ChEBI" id="CHEBI:57856"/>
        <dbReference type="ChEBI" id="CHEBI:59789"/>
        <dbReference type="ChEBI" id="CHEBI:90615"/>
        <dbReference type="ChEBI" id="CHEBI:90616"/>
        <dbReference type="EC" id="2.1.1.72"/>
    </reaction>
</comment>
<reference evidence="9 10" key="1">
    <citation type="submission" date="2020-08" db="EMBL/GenBank/DDBJ databases">
        <title>Novel species isolated from subtropical streams in China.</title>
        <authorList>
            <person name="Lu H."/>
        </authorList>
    </citation>
    <scope>NUCLEOTIDE SEQUENCE [LARGE SCALE GENOMIC DNA]</scope>
    <source>
        <strain evidence="9 10">NL8W</strain>
    </source>
</reference>
<organism evidence="9 10">
    <name type="scientific">Undibacterium umbellatum</name>
    <dbReference type="NCBI Taxonomy" id="2762300"/>
    <lineage>
        <taxon>Bacteria</taxon>
        <taxon>Pseudomonadati</taxon>
        <taxon>Pseudomonadota</taxon>
        <taxon>Betaproteobacteria</taxon>
        <taxon>Burkholderiales</taxon>
        <taxon>Oxalobacteraceae</taxon>
        <taxon>Undibacterium</taxon>
    </lineage>
</organism>
<dbReference type="Proteomes" id="UP000646911">
    <property type="component" value="Unassembled WGS sequence"/>
</dbReference>
<dbReference type="SMART" id="SM00382">
    <property type="entry name" value="AAA"/>
    <property type="match status" value="1"/>
</dbReference>
<dbReference type="SUPFAM" id="SSF53335">
    <property type="entry name" value="S-adenosyl-L-methionine-dependent methyltransferases"/>
    <property type="match status" value="1"/>
</dbReference>
<evidence type="ECO:0000256" key="4">
    <source>
        <dbReference type="ARBA" id="ARBA00022679"/>
    </source>
</evidence>
<keyword evidence="4" id="KW-0808">Transferase</keyword>
<keyword evidence="3 9" id="KW-0489">Methyltransferase</keyword>
<dbReference type="Pfam" id="PF13476">
    <property type="entry name" value="AAA_23"/>
    <property type="match status" value="1"/>
</dbReference>
<name>A0ABR6ZEM2_9BURK</name>
<evidence type="ECO:0000256" key="1">
    <source>
        <dbReference type="ARBA" id="ARBA00006594"/>
    </source>
</evidence>
<evidence type="ECO:0000256" key="3">
    <source>
        <dbReference type="ARBA" id="ARBA00022603"/>
    </source>
</evidence>
<keyword evidence="6" id="KW-0680">Restriction system</keyword>
<dbReference type="InterPro" id="IPR029063">
    <property type="entry name" value="SAM-dependent_MTases_sf"/>
</dbReference>
<dbReference type="CDD" id="cd00267">
    <property type="entry name" value="ABC_ATPase"/>
    <property type="match status" value="1"/>
</dbReference>
<dbReference type="GO" id="GO:0008168">
    <property type="term" value="F:methyltransferase activity"/>
    <property type="evidence" value="ECO:0007669"/>
    <property type="project" value="UniProtKB-KW"/>
</dbReference>
<dbReference type="SUPFAM" id="SSF52540">
    <property type="entry name" value="P-loop containing nucleoside triphosphate hydrolases"/>
    <property type="match status" value="1"/>
</dbReference>
<evidence type="ECO:0000256" key="6">
    <source>
        <dbReference type="ARBA" id="ARBA00022747"/>
    </source>
</evidence>
<evidence type="ECO:0000313" key="10">
    <source>
        <dbReference type="Proteomes" id="UP000646911"/>
    </source>
</evidence>
<dbReference type="InterPro" id="IPR003356">
    <property type="entry name" value="DNA_methylase_A-5"/>
</dbReference>
<comment type="caution">
    <text evidence="9">The sequence shown here is derived from an EMBL/GenBank/DDBJ whole genome shotgun (WGS) entry which is preliminary data.</text>
</comment>
<protein>
    <recommendedName>
        <fullName evidence="2">site-specific DNA-methyltransferase (adenine-specific)</fullName>
        <ecNumber evidence="2">2.1.1.72</ecNumber>
    </recommendedName>
</protein>
<keyword evidence="5" id="KW-0949">S-adenosyl-L-methionine</keyword>
<dbReference type="PANTHER" id="PTHR42933">
    <property type="entry name" value="SLR6095 PROTEIN"/>
    <property type="match status" value="1"/>
</dbReference>
<sequence length="849" mass="95891">MSLDEQIEASELTKKIWRILDRAKGSASIDHFRKLAFTILIISFFQAKFDKKLKNTGFLTIDELRQHIADLMKAFSLEQLIATRSDQNVIFFLKEEIPKTIFSKELENDVHREILAFLSDIRSPVNETIAQKTLYELNARFTESESRTGSQFYTPNDLNKLVLGLGKRNNPQSIYDPFAGGGLTAFQFYREIENAQIYTQEINSNSYYLEIIARIILDVPGHDVLGNFLSKPCYGSDSFDLVVSFPPISLRVPKYIIESAAIGPIKWKDENWIPLVENLPETKSDLFIVLSMLNVLNPKGTLITCCQLGPLTRSGKEFEIRKQLIRNNLVDAVILLPSKIHFSTKVQTVLLILKKSRSISNKNQTIRFVDASSFCSPRKGRHGFDEKHIEYILDATENDGKYSVSLDGEFIIENGASLDPSNYVKKSLTLRTINLRNFRGYRDFSTSIHKNLTVLVGENGAGKTSILEAIAASLGPFLTSIPEAKGRLLRKSDIRISAEGESDYAQVFIETNSSLSWDLSIRGATKNSIQGIGHSALAEFATEIVENNADLPLVAYYGTNRTLTSAGKVAIDPFEKNSRYEGYDGALEARLNYASIKNWFSKIEVAELRIRDEEKQQNYIHPVKSLILRAIQQIVPSATNISFDRNESDIRVQWRTVSGENVSLSLEQLSEGNRSMVSMTVDLVRRAYQLNPESSNPLNVVGIVLIDEIELHLHPRWQQKVLDDLRSLFPNIQFVVSTHSPQVLTTVKGENIRTVSYDSQVSGTVSTPYGAESGWVMEEILGVKQRPETEVIMKLRDYFNLIEDGLSDSETARRLRREIEELTDGKEPLLLKADLAIKRVNWVRSKKGE</sequence>
<dbReference type="RefSeq" id="WP_186955686.1">
    <property type="nucleotide sequence ID" value="NZ_JACOFX010000014.1"/>
</dbReference>
<evidence type="ECO:0000256" key="2">
    <source>
        <dbReference type="ARBA" id="ARBA00011900"/>
    </source>
</evidence>
<dbReference type="InterPro" id="IPR051537">
    <property type="entry name" value="DNA_Adenine_Mtase"/>
</dbReference>
<dbReference type="InterPro" id="IPR027417">
    <property type="entry name" value="P-loop_NTPase"/>
</dbReference>
<dbReference type="EMBL" id="JACOFX010000014">
    <property type="protein sequence ID" value="MBC3910182.1"/>
    <property type="molecule type" value="Genomic_DNA"/>
</dbReference>
<dbReference type="GO" id="GO:0032259">
    <property type="term" value="P:methylation"/>
    <property type="evidence" value="ECO:0007669"/>
    <property type="project" value="UniProtKB-KW"/>
</dbReference>
<proteinExistence type="inferred from homology"/>
<dbReference type="InterPro" id="IPR003593">
    <property type="entry name" value="AAA+_ATPase"/>
</dbReference>
<accession>A0ABR6ZEM2</accession>
<evidence type="ECO:0000313" key="9">
    <source>
        <dbReference type="EMBL" id="MBC3910182.1"/>
    </source>
</evidence>
<evidence type="ECO:0000259" key="8">
    <source>
        <dbReference type="SMART" id="SM00382"/>
    </source>
</evidence>
<dbReference type="Pfam" id="PF02384">
    <property type="entry name" value="N6_Mtase"/>
    <property type="match status" value="1"/>
</dbReference>
<evidence type="ECO:0000256" key="7">
    <source>
        <dbReference type="ARBA" id="ARBA00047942"/>
    </source>
</evidence>
<comment type="similarity">
    <text evidence="1">Belongs to the N(4)/N(6)-methyltransferase family.</text>
</comment>
<dbReference type="Gene3D" id="3.40.50.150">
    <property type="entry name" value="Vaccinia Virus protein VP39"/>
    <property type="match status" value="1"/>
</dbReference>
<dbReference type="CDD" id="cd02440">
    <property type="entry name" value="AdoMet_MTases"/>
    <property type="match status" value="1"/>
</dbReference>
<keyword evidence="10" id="KW-1185">Reference proteome</keyword>
<dbReference type="InterPro" id="IPR038729">
    <property type="entry name" value="Rad50/SbcC_AAA"/>
</dbReference>
<dbReference type="EC" id="2.1.1.72" evidence="2"/>
<dbReference type="Gene3D" id="3.40.50.300">
    <property type="entry name" value="P-loop containing nucleotide triphosphate hydrolases"/>
    <property type="match status" value="1"/>
</dbReference>
<evidence type="ECO:0000256" key="5">
    <source>
        <dbReference type="ARBA" id="ARBA00022691"/>
    </source>
</evidence>
<dbReference type="PANTHER" id="PTHR42933:SF3">
    <property type="entry name" value="TYPE I RESTRICTION ENZYME MJAVIII METHYLASE SUBUNIT"/>
    <property type="match status" value="1"/>
</dbReference>
<feature type="domain" description="AAA+ ATPase" evidence="8">
    <location>
        <begin position="449"/>
        <end position="766"/>
    </location>
</feature>